<evidence type="ECO:0000259" key="3">
    <source>
        <dbReference type="Pfam" id="PF16405"/>
    </source>
</evidence>
<dbReference type="InterPro" id="IPR032181">
    <property type="entry name" value="DUF5013"/>
</dbReference>
<gene>
    <name evidence="4" type="ORF">F1649_18840</name>
</gene>
<feature type="chain" id="PRO_5024357353" evidence="1">
    <location>
        <begin position="35"/>
        <end position="383"/>
    </location>
</feature>
<keyword evidence="5" id="KW-1185">Reference proteome</keyword>
<organism evidence="4 5">
    <name type="scientific">Arcticibacter tournemirensis</name>
    <dbReference type="NCBI Taxonomy" id="699437"/>
    <lineage>
        <taxon>Bacteria</taxon>
        <taxon>Pseudomonadati</taxon>
        <taxon>Bacteroidota</taxon>
        <taxon>Sphingobacteriia</taxon>
        <taxon>Sphingobacteriales</taxon>
        <taxon>Sphingobacteriaceae</taxon>
        <taxon>Arcticibacter</taxon>
    </lineage>
</organism>
<dbReference type="Pfam" id="PF08522">
    <property type="entry name" value="BT_3987-like_N"/>
    <property type="match status" value="1"/>
</dbReference>
<protein>
    <submittedName>
        <fullName evidence="4">DUF5013 domain-containing protein</fullName>
    </submittedName>
</protein>
<evidence type="ECO:0000259" key="2">
    <source>
        <dbReference type="Pfam" id="PF08522"/>
    </source>
</evidence>
<feature type="domain" description="BT-3987-like N-terminal" evidence="2">
    <location>
        <begin position="65"/>
        <end position="182"/>
    </location>
</feature>
<feature type="signal peptide" evidence="1">
    <location>
        <begin position="1"/>
        <end position="34"/>
    </location>
</feature>
<evidence type="ECO:0000313" key="4">
    <source>
        <dbReference type="EMBL" id="KAA8477494.1"/>
    </source>
</evidence>
<reference evidence="4 5" key="1">
    <citation type="submission" date="2019-09" db="EMBL/GenBank/DDBJ databases">
        <title>Pararcticibacter amylolyticus gen. nov., sp. nov., isolated from a rottenly hemp rope, and reclassification of Pedobacter tournemirensis as Pararcticibacter tournemirensis comb. nov.</title>
        <authorList>
            <person name="Cai Y."/>
        </authorList>
    </citation>
    <scope>NUCLEOTIDE SEQUENCE [LARGE SCALE GENOMIC DNA]</scope>
    <source>
        <strain evidence="4 5">TF5-37.2-LB10</strain>
    </source>
</reference>
<dbReference type="AlphaFoldDB" id="A0A5M9GXI6"/>
<accession>A0A5M9GXI6</accession>
<dbReference type="Gene3D" id="2.60.40.1740">
    <property type="entry name" value="hypothetical protein (bacova_03559)"/>
    <property type="match status" value="1"/>
</dbReference>
<dbReference type="OrthoDB" id="1043438at2"/>
<evidence type="ECO:0000313" key="5">
    <source>
        <dbReference type="Proteomes" id="UP000322918"/>
    </source>
</evidence>
<evidence type="ECO:0000256" key="1">
    <source>
        <dbReference type="SAM" id="SignalP"/>
    </source>
</evidence>
<dbReference type="Proteomes" id="UP000322918">
    <property type="component" value="Unassembled WGS sequence"/>
</dbReference>
<proteinExistence type="predicted"/>
<dbReference type="InterPro" id="IPR013728">
    <property type="entry name" value="BT_3987-like_N"/>
</dbReference>
<comment type="caution">
    <text evidence="4">The sequence shown here is derived from an EMBL/GenBank/DDBJ whole genome shotgun (WGS) entry which is preliminary data.</text>
</comment>
<feature type="domain" description="DUF5013" evidence="3">
    <location>
        <begin position="217"/>
        <end position="357"/>
    </location>
</feature>
<dbReference type="Pfam" id="PF16405">
    <property type="entry name" value="DUF5013"/>
    <property type="match status" value="1"/>
</dbReference>
<dbReference type="EMBL" id="VWNE01000037">
    <property type="protein sequence ID" value="KAA8477494.1"/>
    <property type="molecule type" value="Genomic_DNA"/>
</dbReference>
<sequence>MAGNVLLIPKNSIMKLKYPAAMLLLLYFATGFEACDKADSDQAFGITGVYMPQANIGSGGVDNNYLVPAGTDTSTYNYIVDRPGKKIHIIMGASLTGSESGPYSVDISVDNDTTTKMLSNGTYDRALYKQMPASMFTLPAKLEVAAGQRGATFRVSLNIDQLKLTEYAGKKLLLAVKIANPTHYTLISRLSTTIMILDVNALVVGPRKDWVGSSYLKNPGNPFAAAALQPGQTRWGTLADWKTNASVLSHGGYGGFSSGLLNMESGWGSPQILNGKIYQTVTLPAGNYYYDLSGGDWSGGEHFLKDPAYSVVAMNVDSLPDYKDIAGNPNIKYVLLTKAPQQILNFQLTETTKITLGSVINYIQNEQGFKTKQVLLYSYPQSL</sequence>
<name>A0A5M9GXI6_9SPHI</name>
<keyword evidence="1" id="KW-0732">Signal</keyword>